<organism evidence="1 2">
    <name type="scientific">Vallitalea maricola</name>
    <dbReference type="NCBI Taxonomy" id="3074433"/>
    <lineage>
        <taxon>Bacteria</taxon>
        <taxon>Bacillati</taxon>
        <taxon>Bacillota</taxon>
        <taxon>Clostridia</taxon>
        <taxon>Lachnospirales</taxon>
        <taxon>Vallitaleaceae</taxon>
        <taxon>Vallitalea</taxon>
    </lineage>
</organism>
<sequence length="197" mass="22080">MIKKVLISMLLLTLVLVGCQKKPSLNEMVNDDTNDVNKQQETTDITTGNDSNESDVDTESMDKIKELEDSLAEKDKIIDDLKNQNEDLNKKLDEKEEEDKKSNTSTVNTGSSSSKSSTTTTSNTAKKYFRVIVGSFDKKENATKLKEELITKKIDAYVSPNNNKYRVIAGTFSQMKNATKRKDLVDKAGYDSFIVSE</sequence>
<dbReference type="EMBL" id="BTPU01000002">
    <property type="protein sequence ID" value="GMQ60938.1"/>
    <property type="molecule type" value="Genomic_DNA"/>
</dbReference>
<protein>
    <submittedName>
        <fullName evidence="1">Uncharacterized protein</fullName>
    </submittedName>
</protein>
<keyword evidence="2" id="KW-1185">Reference proteome</keyword>
<gene>
    <name evidence="1" type="ORF">AN2V17_01650</name>
</gene>
<proteinExistence type="predicted"/>
<accession>A0ACB5UEI3</accession>
<reference evidence="1" key="1">
    <citation type="submission" date="2023-09" db="EMBL/GenBank/DDBJ databases">
        <title>Vallitalea sediminicola and Vallitalea maricola sp. nov., anaerobic bacteria isolated from marine sediment.</title>
        <authorList>
            <person name="Hirano S."/>
            <person name="Maeda A."/>
            <person name="Terahara T."/>
            <person name="Mori K."/>
            <person name="Hamada M."/>
            <person name="Matsumoto R."/>
            <person name="Kobayashi T."/>
        </authorList>
    </citation>
    <scope>NUCLEOTIDE SEQUENCE</scope>
    <source>
        <strain evidence="1">AN17-2</strain>
    </source>
</reference>
<evidence type="ECO:0000313" key="1">
    <source>
        <dbReference type="EMBL" id="GMQ60938.1"/>
    </source>
</evidence>
<dbReference type="Proteomes" id="UP001374599">
    <property type="component" value="Unassembled WGS sequence"/>
</dbReference>
<evidence type="ECO:0000313" key="2">
    <source>
        <dbReference type="Proteomes" id="UP001374599"/>
    </source>
</evidence>
<name>A0ACB5UEI3_9FIRM</name>
<comment type="caution">
    <text evidence="1">The sequence shown here is derived from an EMBL/GenBank/DDBJ whole genome shotgun (WGS) entry which is preliminary data.</text>
</comment>